<reference evidence="2 3" key="1">
    <citation type="submission" date="2023-02" db="EMBL/GenBank/DDBJ databases">
        <title>LHISI_Scaffold_Assembly.</title>
        <authorList>
            <person name="Stuart O.P."/>
            <person name="Cleave R."/>
            <person name="Magrath M.J.L."/>
            <person name="Mikheyev A.S."/>
        </authorList>
    </citation>
    <scope>NUCLEOTIDE SEQUENCE [LARGE SCALE GENOMIC DNA]</scope>
    <source>
        <strain evidence="2">Daus_M_001</strain>
        <tissue evidence="2">Leg muscle</tissue>
    </source>
</reference>
<evidence type="ECO:0000313" key="2">
    <source>
        <dbReference type="EMBL" id="KAJ8867195.1"/>
    </source>
</evidence>
<gene>
    <name evidence="2" type="ORF">PR048_030990</name>
</gene>
<feature type="region of interest" description="Disordered" evidence="1">
    <location>
        <begin position="136"/>
        <end position="182"/>
    </location>
</feature>
<dbReference type="EMBL" id="JARBHB010000015">
    <property type="protein sequence ID" value="KAJ8867195.1"/>
    <property type="molecule type" value="Genomic_DNA"/>
</dbReference>
<feature type="compositionally biased region" description="Basic and acidic residues" evidence="1">
    <location>
        <begin position="140"/>
        <end position="149"/>
    </location>
</feature>
<comment type="caution">
    <text evidence="2">The sequence shown here is derived from an EMBL/GenBank/DDBJ whole genome shotgun (WGS) entry which is preliminary data.</text>
</comment>
<keyword evidence="3" id="KW-1185">Reference proteome</keyword>
<feature type="region of interest" description="Disordered" evidence="1">
    <location>
        <begin position="230"/>
        <end position="274"/>
    </location>
</feature>
<proteinExistence type="predicted"/>
<organism evidence="2 3">
    <name type="scientific">Dryococelus australis</name>
    <dbReference type="NCBI Taxonomy" id="614101"/>
    <lineage>
        <taxon>Eukaryota</taxon>
        <taxon>Metazoa</taxon>
        <taxon>Ecdysozoa</taxon>
        <taxon>Arthropoda</taxon>
        <taxon>Hexapoda</taxon>
        <taxon>Insecta</taxon>
        <taxon>Pterygota</taxon>
        <taxon>Neoptera</taxon>
        <taxon>Polyneoptera</taxon>
        <taxon>Phasmatodea</taxon>
        <taxon>Verophasmatodea</taxon>
        <taxon>Anareolatae</taxon>
        <taxon>Phasmatidae</taxon>
        <taxon>Eurycanthinae</taxon>
        <taxon>Dryococelus</taxon>
    </lineage>
</organism>
<protein>
    <submittedName>
        <fullName evidence="2">Uncharacterized protein</fullName>
    </submittedName>
</protein>
<feature type="compositionally biased region" description="Polar residues" evidence="1">
    <location>
        <begin position="230"/>
        <end position="244"/>
    </location>
</feature>
<sequence length="274" mass="30249">MLLQLTTLSAYNYTTTPLLALISSSSIAATNSNASSTDDIVSKHLNHNTTHLRTDKLTAQLPVRVRTVSRSRRSGRVLMKRYLEETNCTVYTVKGRDFIRRGNTHRVKGFPAGTRRCPSSPDMTWYETLGWSSARRQGRGNREYPEKTRRQATSSSTIPTCENPGANPPSIKLGSPLVGGERPSHCATASHLSDLKVMEWVAFDNKVLRADDGDVRILGTGEREIPEKTLQQTASSGTISTCENPGSDPPGIELSSAKWEASSLPTRRPRPRRQ</sequence>
<accession>A0ABQ9G424</accession>
<evidence type="ECO:0000256" key="1">
    <source>
        <dbReference type="SAM" id="MobiDB-lite"/>
    </source>
</evidence>
<evidence type="ECO:0000313" key="3">
    <source>
        <dbReference type="Proteomes" id="UP001159363"/>
    </source>
</evidence>
<feature type="compositionally biased region" description="Polar residues" evidence="1">
    <location>
        <begin position="151"/>
        <end position="160"/>
    </location>
</feature>
<name>A0ABQ9G424_9NEOP</name>
<dbReference type="Proteomes" id="UP001159363">
    <property type="component" value="Chromosome 14"/>
</dbReference>